<sequence length="397" mass="41036">MMRFFQRQSEVNEPSSRVTESALAVHTELPMVDEKEDLNFLQRNLQNKKRLMIISGAGLAVVACAAAVIATATRGVDSASMGSAQNPGTPPPTTTAPAAETSVSSTGSETSSDVVATQDFTNGTTQDLINATLADGVNATNSSESVSFPEVMTESASIDQNTTKATETPEPTTETPAPTTTSQPTPEPTTAEPTTTAPPPTTTAPTPPPTTKPPATTPPPPTQPPATPPPATPAPPPPSSGDKPNDNGSGLWGGSIRLINNLPKACIYTDKTATYFTTGNGRGDLATGQSVTLGPFGGVYTLGVQENVFAKCAYAGTCAWDNKSADNYCYNFSLDKNCGVKWNDCPWPAGNPSPAPDGRKRYSISGAIKDGVCVLSVSPIGSGACIGGADCYCDAKW</sequence>
<dbReference type="AlphaFoldDB" id="A0A6G0XTW8"/>
<evidence type="ECO:0000256" key="1">
    <source>
        <dbReference type="SAM" id="MobiDB-lite"/>
    </source>
</evidence>
<feature type="compositionally biased region" description="Low complexity" evidence="1">
    <location>
        <begin position="95"/>
        <end position="114"/>
    </location>
</feature>
<comment type="caution">
    <text evidence="3">The sequence shown here is derived from an EMBL/GenBank/DDBJ whole genome shotgun (WGS) entry which is preliminary data.</text>
</comment>
<keyword evidence="2" id="KW-0812">Transmembrane</keyword>
<dbReference type="Proteomes" id="UP000481153">
    <property type="component" value="Unassembled WGS sequence"/>
</dbReference>
<accession>A0A6G0XTW8</accession>
<feature type="compositionally biased region" description="Pro residues" evidence="1">
    <location>
        <begin position="196"/>
        <end position="239"/>
    </location>
</feature>
<keyword evidence="2" id="KW-1133">Transmembrane helix</keyword>
<evidence type="ECO:0000256" key="2">
    <source>
        <dbReference type="SAM" id="Phobius"/>
    </source>
</evidence>
<proteinExistence type="predicted"/>
<gene>
    <name evidence="3" type="ORF">Ae201684_001515</name>
</gene>
<organism evidence="3 4">
    <name type="scientific">Aphanomyces euteiches</name>
    <dbReference type="NCBI Taxonomy" id="100861"/>
    <lineage>
        <taxon>Eukaryota</taxon>
        <taxon>Sar</taxon>
        <taxon>Stramenopiles</taxon>
        <taxon>Oomycota</taxon>
        <taxon>Saprolegniomycetes</taxon>
        <taxon>Saprolegniales</taxon>
        <taxon>Verrucalvaceae</taxon>
        <taxon>Aphanomyces</taxon>
    </lineage>
</organism>
<feature type="region of interest" description="Disordered" evidence="1">
    <location>
        <begin position="75"/>
        <end position="114"/>
    </location>
</feature>
<name>A0A6G0XTW8_9STRA</name>
<feature type="compositionally biased region" description="Low complexity" evidence="1">
    <location>
        <begin position="162"/>
        <end position="195"/>
    </location>
</feature>
<keyword evidence="2" id="KW-0472">Membrane</keyword>
<feature type="region of interest" description="Disordered" evidence="1">
    <location>
        <begin position="140"/>
        <end position="252"/>
    </location>
</feature>
<feature type="transmembrane region" description="Helical" evidence="2">
    <location>
        <begin position="51"/>
        <end position="72"/>
    </location>
</feature>
<dbReference type="EMBL" id="VJMJ01000012">
    <property type="protein sequence ID" value="KAF0743872.1"/>
    <property type="molecule type" value="Genomic_DNA"/>
</dbReference>
<evidence type="ECO:0000313" key="3">
    <source>
        <dbReference type="EMBL" id="KAF0743872.1"/>
    </source>
</evidence>
<reference evidence="3 4" key="1">
    <citation type="submission" date="2019-07" db="EMBL/GenBank/DDBJ databases">
        <title>Genomics analysis of Aphanomyces spp. identifies a new class of oomycete effector associated with host adaptation.</title>
        <authorList>
            <person name="Gaulin E."/>
        </authorList>
    </citation>
    <scope>NUCLEOTIDE SEQUENCE [LARGE SCALE GENOMIC DNA]</scope>
    <source>
        <strain evidence="3 4">ATCC 201684</strain>
    </source>
</reference>
<evidence type="ECO:0000313" key="4">
    <source>
        <dbReference type="Proteomes" id="UP000481153"/>
    </source>
</evidence>
<dbReference type="VEuPathDB" id="FungiDB:AeMF1_015277"/>
<keyword evidence="4" id="KW-1185">Reference proteome</keyword>
<protein>
    <submittedName>
        <fullName evidence="3">Uncharacterized protein</fullName>
    </submittedName>
</protein>